<dbReference type="AlphaFoldDB" id="A0A399JBL0"/>
<dbReference type="SUPFAM" id="SSF46785">
    <property type="entry name" value="Winged helix' DNA-binding domain"/>
    <property type="match status" value="1"/>
</dbReference>
<dbReference type="RefSeq" id="WP_119425319.1">
    <property type="nucleotide sequence ID" value="NZ_QQXK01000024.1"/>
</dbReference>
<protein>
    <submittedName>
        <fullName evidence="1">DUF3253 domain-containing protein</fullName>
    </submittedName>
</protein>
<organism evidence="1 2">
    <name type="scientific">Galactobacter valiniphilus</name>
    <dbReference type="NCBI Taxonomy" id="2676122"/>
    <lineage>
        <taxon>Bacteria</taxon>
        <taxon>Bacillati</taxon>
        <taxon>Actinomycetota</taxon>
        <taxon>Actinomycetes</taxon>
        <taxon>Micrococcales</taxon>
        <taxon>Micrococcaceae</taxon>
        <taxon>Galactobacter</taxon>
    </lineage>
</organism>
<reference evidence="1 2" key="1">
    <citation type="submission" date="2018-07" db="EMBL/GenBank/DDBJ databases">
        <title>Arthrobacter sp. nov., isolated from raw cow's milk with high bacterial count.</title>
        <authorList>
            <person name="Hahne J."/>
            <person name="Isele D."/>
            <person name="Lipski A."/>
        </authorList>
    </citation>
    <scope>NUCLEOTIDE SEQUENCE [LARGE SCALE GENOMIC DNA]</scope>
    <source>
        <strain evidence="1 2">JZ R-35</strain>
    </source>
</reference>
<comment type="caution">
    <text evidence="1">The sequence shown here is derived from an EMBL/GenBank/DDBJ whole genome shotgun (WGS) entry which is preliminary data.</text>
</comment>
<name>A0A399JBL0_9MICC</name>
<dbReference type="Pfam" id="PF11625">
    <property type="entry name" value="DUF3253"/>
    <property type="match status" value="1"/>
</dbReference>
<dbReference type="InterPro" id="IPR021660">
    <property type="entry name" value="DUF3253"/>
</dbReference>
<gene>
    <name evidence="1" type="ORF">DWB68_11760</name>
</gene>
<dbReference type="EMBL" id="QQXK01000024">
    <property type="protein sequence ID" value="RII41619.1"/>
    <property type="molecule type" value="Genomic_DNA"/>
</dbReference>
<evidence type="ECO:0000313" key="1">
    <source>
        <dbReference type="EMBL" id="RII41619.1"/>
    </source>
</evidence>
<accession>A0A399JBL0</accession>
<dbReference type="Proteomes" id="UP000265419">
    <property type="component" value="Unassembled WGS sequence"/>
</dbReference>
<dbReference type="InterPro" id="IPR036390">
    <property type="entry name" value="WH_DNA-bd_sf"/>
</dbReference>
<sequence>MSEDAPPRTEDGRYIVVNSRRWRATDPSIPEAFRQELVNELMNARRAVKAGEPGARERVSDAKVALGERGAPWWDEPTDTEFARRAIATANALLRHREGKSICPSDVARSIGGVSWRSRMDAVRAAVAEEASAGRLRVTQKNETVDLVAAKGPVRIVAGQRFEHAPEPKRNG</sequence>
<proteinExistence type="predicted"/>
<dbReference type="InterPro" id="IPR036388">
    <property type="entry name" value="WH-like_DNA-bd_sf"/>
</dbReference>
<keyword evidence="2" id="KW-1185">Reference proteome</keyword>
<evidence type="ECO:0000313" key="2">
    <source>
        <dbReference type="Proteomes" id="UP000265419"/>
    </source>
</evidence>
<dbReference type="Gene3D" id="1.10.10.10">
    <property type="entry name" value="Winged helix-like DNA-binding domain superfamily/Winged helix DNA-binding domain"/>
    <property type="match status" value="1"/>
</dbReference>